<gene>
    <name evidence="10" type="ORF">PVAND_016097</name>
</gene>
<feature type="transmembrane region" description="Helical" evidence="8">
    <location>
        <begin position="469"/>
        <end position="490"/>
    </location>
</feature>
<evidence type="ECO:0000313" key="10">
    <source>
        <dbReference type="EMBL" id="KAG5668145.1"/>
    </source>
</evidence>
<evidence type="ECO:0000256" key="4">
    <source>
        <dbReference type="PIRNR" id="PIRNR036492"/>
    </source>
</evidence>
<keyword evidence="11" id="KW-1185">Reference proteome</keyword>
<evidence type="ECO:0000256" key="3">
    <source>
        <dbReference type="ARBA" id="ARBA00023027"/>
    </source>
</evidence>
<keyword evidence="8" id="KW-1133">Transmembrane helix</keyword>
<feature type="active site" evidence="5 6">
    <location>
        <position position="209"/>
    </location>
</feature>
<dbReference type="InterPro" id="IPR015590">
    <property type="entry name" value="Aldehyde_DH_dom"/>
</dbReference>
<dbReference type="EMBL" id="JADBJN010000004">
    <property type="protein sequence ID" value="KAG5668145.1"/>
    <property type="molecule type" value="Genomic_DNA"/>
</dbReference>
<dbReference type="Gene3D" id="3.40.605.10">
    <property type="entry name" value="Aldehyde Dehydrogenase, Chain A, domain 1"/>
    <property type="match status" value="1"/>
</dbReference>
<dbReference type="FunFam" id="3.40.605.10:FF:000004">
    <property type="entry name" value="Aldehyde dehydrogenase"/>
    <property type="match status" value="1"/>
</dbReference>
<dbReference type="InterPro" id="IPR012394">
    <property type="entry name" value="Aldehyde_DH_NAD(P)"/>
</dbReference>
<dbReference type="InterPro" id="IPR016163">
    <property type="entry name" value="Ald_DH_C"/>
</dbReference>
<evidence type="ECO:0000256" key="1">
    <source>
        <dbReference type="ARBA" id="ARBA00009986"/>
    </source>
</evidence>
<dbReference type="PROSITE" id="PS00687">
    <property type="entry name" value="ALDEHYDE_DEHYDR_GLU"/>
    <property type="match status" value="1"/>
</dbReference>
<dbReference type="PANTHER" id="PTHR43570:SF16">
    <property type="entry name" value="ALDEHYDE DEHYDROGENASE TYPE III, ISOFORM Q"/>
    <property type="match status" value="1"/>
</dbReference>
<dbReference type="InterPro" id="IPR016160">
    <property type="entry name" value="Ald_DH_CS_CYS"/>
</dbReference>
<dbReference type="SUPFAM" id="SSF53720">
    <property type="entry name" value="ALDH-like"/>
    <property type="match status" value="1"/>
</dbReference>
<dbReference type="GO" id="GO:0004029">
    <property type="term" value="F:aldehyde dehydrogenase (NAD+) activity"/>
    <property type="evidence" value="ECO:0007669"/>
    <property type="project" value="TreeGrafter"/>
</dbReference>
<dbReference type="InterPro" id="IPR016161">
    <property type="entry name" value="Ald_DH/histidinol_DH"/>
</dbReference>
<dbReference type="Proteomes" id="UP001107558">
    <property type="component" value="Chromosome 4"/>
</dbReference>
<dbReference type="GO" id="GO:0005737">
    <property type="term" value="C:cytoplasm"/>
    <property type="evidence" value="ECO:0007669"/>
    <property type="project" value="TreeGrafter"/>
</dbReference>
<evidence type="ECO:0000256" key="2">
    <source>
        <dbReference type="ARBA" id="ARBA00023002"/>
    </source>
</evidence>
<dbReference type="InterPro" id="IPR029510">
    <property type="entry name" value="Ald_DH_CS_GLU"/>
</dbReference>
<proteinExistence type="inferred from homology"/>
<evidence type="ECO:0000259" key="9">
    <source>
        <dbReference type="Pfam" id="PF00171"/>
    </source>
</evidence>
<keyword evidence="2 4" id="KW-0560">Oxidoreductase</keyword>
<feature type="domain" description="Aldehyde dehydrogenase" evidence="9">
    <location>
        <begin position="4"/>
        <end position="426"/>
    </location>
</feature>
<evidence type="ECO:0000256" key="6">
    <source>
        <dbReference type="PROSITE-ProRule" id="PRU10007"/>
    </source>
</evidence>
<dbReference type="GO" id="GO:0006081">
    <property type="term" value="P:aldehyde metabolic process"/>
    <property type="evidence" value="ECO:0007669"/>
    <property type="project" value="InterPro"/>
</dbReference>
<evidence type="ECO:0000256" key="7">
    <source>
        <dbReference type="RuleBase" id="RU003345"/>
    </source>
</evidence>
<name>A0A9J6BE40_POLVA</name>
<comment type="caution">
    <text evidence="10">The sequence shown here is derived from an EMBL/GenBank/DDBJ whole genome shotgun (WGS) entry which is preliminary data.</text>
</comment>
<dbReference type="InterPro" id="IPR016162">
    <property type="entry name" value="Ald_DH_N"/>
</dbReference>
<dbReference type="CDD" id="cd07132">
    <property type="entry name" value="ALDH_F3AB"/>
    <property type="match status" value="1"/>
</dbReference>
<reference evidence="10" key="1">
    <citation type="submission" date="2021-03" db="EMBL/GenBank/DDBJ databases">
        <title>Chromosome level genome of the anhydrobiotic midge Polypedilum vanderplanki.</title>
        <authorList>
            <person name="Yoshida Y."/>
            <person name="Kikawada T."/>
            <person name="Gusev O."/>
        </authorList>
    </citation>
    <scope>NUCLEOTIDE SEQUENCE</scope>
    <source>
        <strain evidence="10">NIAS01</strain>
        <tissue evidence="10">Whole body or cell culture</tissue>
    </source>
</reference>
<keyword evidence="8" id="KW-0472">Membrane</keyword>
<keyword evidence="3" id="KW-0520">NAD</keyword>
<protein>
    <recommendedName>
        <fullName evidence="4">Aldehyde dehydrogenase</fullName>
    </recommendedName>
</protein>
<evidence type="ECO:0000313" key="11">
    <source>
        <dbReference type="Proteomes" id="UP001107558"/>
    </source>
</evidence>
<accession>A0A9J6BE40</accession>
<dbReference type="Gene3D" id="3.40.309.10">
    <property type="entry name" value="Aldehyde Dehydrogenase, Chain A, domain 2"/>
    <property type="match status" value="1"/>
</dbReference>
<dbReference type="PANTHER" id="PTHR43570">
    <property type="entry name" value="ALDEHYDE DEHYDROGENASE"/>
    <property type="match status" value="1"/>
</dbReference>
<dbReference type="AlphaFoldDB" id="A0A9J6BE40"/>
<feature type="active site" evidence="5">
    <location>
        <position position="243"/>
    </location>
</feature>
<evidence type="ECO:0000256" key="8">
    <source>
        <dbReference type="SAM" id="Phobius"/>
    </source>
</evidence>
<keyword evidence="8" id="KW-0812">Transmembrane</keyword>
<dbReference type="OrthoDB" id="440325at2759"/>
<dbReference type="Pfam" id="PF00171">
    <property type="entry name" value="Aldedh"/>
    <property type="match status" value="1"/>
</dbReference>
<comment type="similarity">
    <text evidence="1 4 7">Belongs to the aldehyde dehydrogenase family.</text>
</comment>
<dbReference type="PROSITE" id="PS00070">
    <property type="entry name" value="ALDEHYDE_DEHYDR_CYS"/>
    <property type="match status" value="1"/>
</dbReference>
<dbReference type="FunFam" id="3.40.309.10:FF:000003">
    <property type="entry name" value="Aldehyde dehydrogenase"/>
    <property type="match status" value="1"/>
</dbReference>
<evidence type="ECO:0000256" key="5">
    <source>
        <dbReference type="PIRSR" id="PIRSR036492-1"/>
    </source>
</evidence>
<dbReference type="PIRSF" id="PIRSF036492">
    <property type="entry name" value="ALDH"/>
    <property type="match status" value="1"/>
</dbReference>
<sequence length="495" mass="55328">MTYEDLMSRAATAFQSGKTKDIDFRRKQLNALLRMYEENKDEMARVLAADLRRPKQESYILEIEFLINDIITTINSLDEWTKPMKPEKGIVNMMDDVLIYPDPLGVVLVMGAWNYPLQLPLVPFGAAIAAGNVAILKPSEISVNCANFIAENIPKYLDNECYHVVCGGVQETTELLKHKFDYIFYTGSGRVGKIVYEAAAKHLTPVTLELGGKSPCYIDNTVDISKATRRVLWGKFINAGQTCIAPDYILCTKEIQDKFVKEAKVVLKEWYGDDIKKSPDFCRIVNQVNFQRLTKLLSSGTIAVGGKTDADERFIEPTIIVDAKSTDAVMQEEIFGPILPIVNINNAFEAIKFITARDKPLALYIFSNNTNDRQTIIENTSSGGVCVNDTIMHLAVDTMPFGGVGPSGMGGYHGKYSFDTFSHKKSCLVKKIDTISEKLSNARYPPYSDKKINYLTFLTKKRKGFSIPYLPQLVLLGVGVAATIFVQRILPECEQ</sequence>
<organism evidence="10 11">
    <name type="scientific">Polypedilum vanderplanki</name>
    <name type="common">Sleeping chironomid midge</name>
    <dbReference type="NCBI Taxonomy" id="319348"/>
    <lineage>
        <taxon>Eukaryota</taxon>
        <taxon>Metazoa</taxon>
        <taxon>Ecdysozoa</taxon>
        <taxon>Arthropoda</taxon>
        <taxon>Hexapoda</taxon>
        <taxon>Insecta</taxon>
        <taxon>Pterygota</taxon>
        <taxon>Neoptera</taxon>
        <taxon>Endopterygota</taxon>
        <taxon>Diptera</taxon>
        <taxon>Nematocera</taxon>
        <taxon>Chironomoidea</taxon>
        <taxon>Chironomidae</taxon>
        <taxon>Chironominae</taxon>
        <taxon>Polypedilum</taxon>
        <taxon>Polypedilum</taxon>
    </lineage>
</organism>